<dbReference type="AlphaFoldDB" id="A0A8J3I071"/>
<evidence type="ECO:0000313" key="2">
    <source>
        <dbReference type="Proteomes" id="UP000612362"/>
    </source>
</evidence>
<comment type="caution">
    <text evidence="1">The sequence shown here is derived from an EMBL/GenBank/DDBJ whole genome shotgun (WGS) entry which is preliminary data.</text>
</comment>
<name>A0A8J3I071_9CHLR</name>
<dbReference type="Proteomes" id="UP000612362">
    <property type="component" value="Unassembled WGS sequence"/>
</dbReference>
<dbReference type="EMBL" id="BNJF01000003">
    <property type="protein sequence ID" value="GHO47522.1"/>
    <property type="molecule type" value="Genomic_DNA"/>
</dbReference>
<proteinExistence type="predicted"/>
<gene>
    <name evidence="1" type="ORF">KSX_56850</name>
</gene>
<keyword evidence="2" id="KW-1185">Reference proteome</keyword>
<protein>
    <submittedName>
        <fullName evidence="1">Uncharacterized protein</fullName>
    </submittedName>
</protein>
<evidence type="ECO:0000313" key="1">
    <source>
        <dbReference type="EMBL" id="GHO47522.1"/>
    </source>
</evidence>
<sequence>MSLPSRGLAGQHVIDPIEARVAEVSFLEIWCEQFCLVEFGLAEIRPAHVGGSEDSSIEISASEMCLI</sequence>
<accession>A0A8J3I071</accession>
<reference evidence="1" key="1">
    <citation type="submission" date="2020-10" db="EMBL/GenBank/DDBJ databases">
        <title>Taxonomic study of unclassified bacteria belonging to the class Ktedonobacteria.</title>
        <authorList>
            <person name="Yabe S."/>
            <person name="Wang C.M."/>
            <person name="Zheng Y."/>
            <person name="Sakai Y."/>
            <person name="Cavaletti L."/>
            <person name="Monciardini P."/>
            <person name="Donadio S."/>
        </authorList>
    </citation>
    <scope>NUCLEOTIDE SEQUENCE</scope>
    <source>
        <strain evidence="1">SOSP1-1</strain>
    </source>
</reference>
<organism evidence="1 2">
    <name type="scientific">Ktedonospora formicarum</name>
    <dbReference type="NCBI Taxonomy" id="2778364"/>
    <lineage>
        <taxon>Bacteria</taxon>
        <taxon>Bacillati</taxon>
        <taxon>Chloroflexota</taxon>
        <taxon>Ktedonobacteria</taxon>
        <taxon>Ktedonobacterales</taxon>
        <taxon>Ktedonobacteraceae</taxon>
        <taxon>Ktedonospora</taxon>
    </lineage>
</organism>